<keyword evidence="5 6" id="KW-0520">NAD</keyword>
<organism evidence="9 10">
    <name type="scientific">Methanoculleus oceani</name>
    <dbReference type="NCBI Taxonomy" id="2184756"/>
    <lineage>
        <taxon>Archaea</taxon>
        <taxon>Methanobacteriati</taxon>
        <taxon>Methanobacteriota</taxon>
        <taxon>Stenosarchaea group</taxon>
        <taxon>Methanomicrobia</taxon>
        <taxon>Methanomicrobiales</taxon>
        <taxon>Methanomicrobiaceae</taxon>
        <taxon>Methanoculleus</taxon>
    </lineage>
</organism>
<dbReference type="InterPro" id="IPR011128">
    <property type="entry name" value="G3P_DH_NAD-dep_N"/>
</dbReference>
<dbReference type="Proteomes" id="UP001523230">
    <property type="component" value="Unassembled WGS sequence"/>
</dbReference>
<dbReference type="Gene3D" id="3.40.50.720">
    <property type="entry name" value="NAD(P)-binding Rossmann-like Domain"/>
    <property type="match status" value="1"/>
</dbReference>
<evidence type="ECO:0000256" key="2">
    <source>
        <dbReference type="ARBA" id="ARBA00023002"/>
    </source>
</evidence>
<dbReference type="SUPFAM" id="SSF48179">
    <property type="entry name" value="6-phosphogluconate dehydrogenase C-terminal domain-like"/>
    <property type="match status" value="1"/>
</dbReference>
<accession>A0ABD4TDL0</accession>
<dbReference type="Pfam" id="PF07479">
    <property type="entry name" value="NAD_Gly3P_dh_C"/>
    <property type="match status" value="1"/>
</dbReference>
<sequence length="353" mass="38688">MDGNRRYPRFKVCRKHCRCSLRRTGAILMISKVGVIGAGSMGTAVAQSISRRAGEVFIFGRKKEIVDSINTDNRNANYFPGLRLNPNIRARLMGDRLDVAGCAAVVIAVPSSEVRSVVKAAGDDLSDQILVTVSKGLEYPSLKTMSEIIRDETGNPDMACFSGPTFADEIAYGHIAGATIGAGDDPSLRATMSDLFGEFILDFSDDLRAVELCGVLKNVYAIGTGMWDSVYSNHNEHYTFLNMCYKEMCTFLKAISHDKDIFTKFCCFGDFNLTANVDKSRNRTLGLMVGKKIVKTPYLESGVTFEGSRSVKGIIELADTHDIDLPIARFVYDVLSGNNNVRASVDTLVRKAP</sequence>
<feature type="domain" description="Glycerol-3-phosphate dehydrogenase NAD-dependent C-terminal" evidence="8">
    <location>
        <begin position="206"/>
        <end position="345"/>
    </location>
</feature>
<dbReference type="InterPro" id="IPR036291">
    <property type="entry name" value="NAD(P)-bd_dom_sf"/>
</dbReference>
<comment type="similarity">
    <text evidence="1 6">Belongs to the NAD-dependent glycerol-3-phosphate dehydrogenase family.</text>
</comment>
<evidence type="ECO:0008006" key="11">
    <source>
        <dbReference type="Google" id="ProtNLM"/>
    </source>
</evidence>
<dbReference type="SUPFAM" id="SSF51735">
    <property type="entry name" value="NAD(P)-binding Rossmann-fold domains"/>
    <property type="match status" value="1"/>
</dbReference>
<feature type="binding site" evidence="4">
    <location>
        <begin position="281"/>
        <end position="282"/>
    </location>
    <ligand>
        <name>substrate</name>
    </ligand>
</feature>
<protein>
    <recommendedName>
        <fullName evidence="11">Glycerol-3-phosphate dehydrogenase (NAD(P)(+))</fullName>
    </recommendedName>
</protein>
<dbReference type="InterPro" id="IPR006168">
    <property type="entry name" value="G3P_DH_NAD-dep"/>
</dbReference>
<feature type="binding site" evidence="5">
    <location>
        <begin position="37"/>
        <end position="42"/>
    </location>
    <ligand>
        <name>NAD(+)</name>
        <dbReference type="ChEBI" id="CHEBI:57540"/>
    </ligand>
</feature>
<evidence type="ECO:0000256" key="6">
    <source>
        <dbReference type="RuleBase" id="RU000437"/>
    </source>
</evidence>
<gene>
    <name evidence="9" type="ORF">DIC75_07075</name>
</gene>
<evidence type="ECO:0000256" key="3">
    <source>
        <dbReference type="PIRSR" id="PIRSR000114-1"/>
    </source>
</evidence>
<feature type="binding site" evidence="4">
    <location>
        <position position="135"/>
    </location>
    <ligand>
        <name>substrate</name>
    </ligand>
</feature>
<name>A0ABD4TDL0_9EURY</name>
<proteinExistence type="inferred from homology"/>
<evidence type="ECO:0000256" key="4">
    <source>
        <dbReference type="PIRSR" id="PIRSR000114-2"/>
    </source>
</evidence>
<dbReference type="InterPro" id="IPR006109">
    <property type="entry name" value="G3P_DH_NAD-dep_C"/>
</dbReference>
<evidence type="ECO:0000259" key="8">
    <source>
        <dbReference type="Pfam" id="PF07479"/>
    </source>
</evidence>
<dbReference type="PROSITE" id="PS00957">
    <property type="entry name" value="NAD_G3PDH"/>
    <property type="match status" value="1"/>
</dbReference>
<dbReference type="PANTHER" id="PTHR11728">
    <property type="entry name" value="GLYCEROL-3-PHOSPHATE DEHYDROGENASE"/>
    <property type="match status" value="1"/>
</dbReference>
<dbReference type="Gene3D" id="1.10.1040.10">
    <property type="entry name" value="N-(1-d-carboxylethyl)-l-norvaline Dehydrogenase, domain 2"/>
    <property type="match status" value="1"/>
</dbReference>
<evidence type="ECO:0000259" key="7">
    <source>
        <dbReference type="Pfam" id="PF01210"/>
    </source>
</evidence>
<reference evidence="9 10" key="1">
    <citation type="submission" date="2018-05" db="EMBL/GenBank/DDBJ databases">
        <title>Isolation and characterization of genus Methanoculleus species and their viruses from deep sea marine sediment offshore southwestern Taiwan.</title>
        <authorList>
            <person name="Wei W.-H."/>
            <person name="Chen W.-C."/>
            <person name="Lai M.-C."/>
            <person name="Chen S.-C."/>
        </authorList>
    </citation>
    <scope>NUCLEOTIDE SEQUENCE [LARGE SCALE GENOMIC DNA]</scope>
    <source>
        <strain evidence="9 10">CWC-02</strain>
    </source>
</reference>
<comment type="caution">
    <text evidence="9">The sequence shown here is derived from an EMBL/GenBank/DDBJ whole genome shotgun (WGS) entry which is preliminary data.</text>
</comment>
<dbReference type="EMBL" id="QFDM01000002">
    <property type="protein sequence ID" value="MCM2466081.1"/>
    <property type="molecule type" value="Genomic_DNA"/>
</dbReference>
<dbReference type="Pfam" id="PF01210">
    <property type="entry name" value="NAD_Gly3P_dh_N"/>
    <property type="match status" value="1"/>
</dbReference>
<keyword evidence="2 6" id="KW-0560">Oxidoreductase</keyword>
<dbReference type="PIRSF" id="PIRSF000114">
    <property type="entry name" value="Glycerol-3-P_dh"/>
    <property type="match status" value="1"/>
</dbReference>
<dbReference type="GO" id="GO:0016491">
    <property type="term" value="F:oxidoreductase activity"/>
    <property type="evidence" value="ECO:0007669"/>
    <property type="project" value="UniProtKB-KW"/>
</dbReference>
<dbReference type="InterPro" id="IPR013328">
    <property type="entry name" value="6PGD_dom2"/>
</dbReference>
<evidence type="ECO:0000256" key="5">
    <source>
        <dbReference type="PIRSR" id="PIRSR000114-3"/>
    </source>
</evidence>
<evidence type="ECO:0000313" key="10">
    <source>
        <dbReference type="Proteomes" id="UP001523230"/>
    </source>
</evidence>
<dbReference type="InterPro" id="IPR008927">
    <property type="entry name" value="6-PGluconate_DH-like_C_sf"/>
</dbReference>
<dbReference type="PANTHER" id="PTHR11728:SF30">
    <property type="entry name" value="GLYCEROL-3-PHOSPHATE DEHYDROGENASE [NAD(+)] GPDHC1, CYTOSOLIC"/>
    <property type="match status" value="1"/>
</dbReference>
<feature type="active site" description="Proton acceptor" evidence="3">
    <location>
        <position position="217"/>
    </location>
</feature>
<feature type="binding site" evidence="5">
    <location>
        <position position="167"/>
    </location>
    <ligand>
        <name>NAD(+)</name>
        <dbReference type="ChEBI" id="CHEBI:57540"/>
    </ligand>
</feature>
<evidence type="ECO:0000313" key="9">
    <source>
        <dbReference type="EMBL" id="MCM2466081.1"/>
    </source>
</evidence>
<dbReference type="AlphaFoldDB" id="A0ABD4TDL0"/>
<keyword evidence="10" id="KW-1185">Reference proteome</keyword>
<feature type="domain" description="Glycerol-3-phosphate dehydrogenase NAD-dependent N-terminal" evidence="7">
    <location>
        <begin position="32"/>
        <end position="184"/>
    </location>
</feature>
<feature type="binding site" evidence="5">
    <location>
        <position position="281"/>
    </location>
    <ligand>
        <name>NAD(+)</name>
        <dbReference type="ChEBI" id="CHEBI:57540"/>
    </ligand>
</feature>
<dbReference type="PRINTS" id="PR00077">
    <property type="entry name" value="GPDHDRGNASE"/>
</dbReference>
<evidence type="ECO:0000256" key="1">
    <source>
        <dbReference type="ARBA" id="ARBA00011009"/>
    </source>
</evidence>